<organism evidence="1 2">
    <name type="scientific">Carsonella ruddii</name>
    <dbReference type="NCBI Taxonomy" id="114186"/>
    <lineage>
        <taxon>Bacteria</taxon>
        <taxon>Pseudomonadati</taxon>
        <taxon>Pseudomonadota</taxon>
        <taxon>Gammaproteobacteria</taxon>
        <taxon>Oceanospirillales</taxon>
        <taxon>Halomonadaceae</taxon>
        <taxon>Zymobacter group</taxon>
        <taxon>Candidatus Carsonella</taxon>
    </lineage>
</organism>
<dbReference type="RefSeq" id="WP_198430547.1">
    <property type="nucleotide sequence ID" value="NZ_CP024798.1"/>
</dbReference>
<gene>
    <name evidence="1" type="ORF">CUN91_00005</name>
</gene>
<dbReference type="Proteomes" id="UP000230531">
    <property type="component" value="Chromosome"/>
</dbReference>
<sequence length="116" mass="14029">IINIKEIINIKKIHNVISYINKILIYNNSIKQIENIIFWLFPIIPNISKIFWFKIGNLFPIEKFKNQNLILKKFKIYYKQKFIKSINNIEIKIISNKNIYIQKIIFSMDKISILIE</sequence>
<feature type="non-terminal residue" evidence="1">
    <location>
        <position position="1"/>
    </location>
</feature>
<accession>A0A2K8KBQ1</accession>
<reference evidence="1 2" key="1">
    <citation type="submission" date="2017-11" db="EMBL/GenBank/DDBJ databases">
        <title>The genome sequence of Candidatus Carsonella ruddii from the psyllid Bactericera trigonica.</title>
        <authorList>
            <person name="Katsir L."/>
            <person name="Zhepu R."/>
            <person name="Piasezky A."/>
            <person name="Jong J."/>
            <person name="Sela N."/>
            <person name="Freilich S."/>
            <person name="Bahar O."/>
        </authorList>
    </citation>
    <scope>NUCLEOTIDE SEQUENCE [LARGE SCALE GENOMIC DNA]</scope>
    <source>
        <strain evidence="1 2">BT</strain>
    </source>
</reference>
<proteinExistence type="predicted"/>
<evidence type="ECO:0000313" key="1">
    <source>
        <dbReference type="EMBL" id="ATX33346.1"/>
    </source>
</evidence>
<name>A0A2K8KBQ1_CARRU</name>
<dbReference type="AlphaFoldDB" id="A0A2K8KBQ1"/>
<dbReference type="EMBL" id="CP024798">
    <property type="protein sequence ID" value="ATX33346.1"/>
    <property type="molecule type" value="Genomic_DNA"/>
</dbReference>
<evidence type="ECO:0000313" key="2">
    <source>
        <dbReference type="Proteomes" id="UP000230531"/>
    </source>
</evidence>
<protein>
    <submittedName>
        <fullName evidence="1">Uncharacterized protein</fullName>
    </submittedName>
</protein>